<reference evidence="1" key="2">
    <citation type="submission" date="2015-11" db="EMBL/GenBank/DDBJ databases">
        <authorList>
            <person name="Zhang Y."/>
            <person name="Guo Z."/>
        </authorList>
    </citation>
    <scope>NUCLEOTIDE SEQUENCE</scope>
</reference>
<evidence type="ECO:0000313" key="1">
    <source>
        <dbReference type="EMBL" id="CDS35556.1"/>
    </source>
</evidence>
<evidence type="ECO:0000313" key="2">
    <source>
        <dbReference type="Proteomes" id="UP000017246"/>
    </source>
</evidence>
<dbReference type="Proteomes" id="UP000017246">
    <property type="component" value="Unassembled WGS sequence"/>
</dbReference>
<dbReference type="AlphaFoldDB" id="A0A068XZL5"/>
<reference evidence="1" key="1">
    <citation type="journal article" date="2013" name="Nature">
        <title>The genomes of four tapeworm species reveal adaptations to parasitism.</title>
        <authorList>
            <person name="Tsai I.J."/>
            <person name="Zarowiecki M."/>
            <person name="Holroyd N."/>
            <person name="Garciarrubio A."/>
            <person name="Sanchez-Flores A."/>
            <person name="Brooks K.L."/>
            <person name="Tracey A."/>
            <person name="Bobes R.J."/>
            <person name="Fragoso G."/>
            <person name="Sciutto E."/>
            <person name="Aslett M."/>
            <person name="Beasley H."/>
            <person name="Bennett H.M."/>
            <person name="Cai J."/>
            <person name="Camicia F."/>
            <person name="Clark R."/>
            <person name="Cucher M."/>
            <person name="De Silva N."/>
            <person name="Day T.A."/>
            <person name="Deplazes P."/>
            <person name="Estrada K."/>
            <person name="Fernandez C."/>
            <person name="Holland P.W."/>
            <person name="Hou J."/>
            <person name="Hu S."/>
            <person name="Huckvale T."/>
            <person name="Hung S.S."/>
            <person name="Kamenetzky L."/>
            <person name="Keane J.A."/>
            <person name="Kiss F."/>
            <person name="Koziol U."/>
            <person name="Lambert O."/>
            <person name="Liu K."/>
            <person name="Luo X."/>
            <person name="Luo Y."/>
            <person name="Macchiaroli N."/>
            <person name="Nichol S."/>
            <person name="Paps J."/>
            <person name="Parkinson J."/>
            <person name="Pouchkina-Stantcheva N."/>
            <person name="Riddiford N."/>
            <person name="Rosenzvit M."/>
            <person name="Salinas G."/>
            <person name="Wasmuth J.D."/>
            <person name="Zamanian M."/>
            <person name="Zheng Y."/>
            <person name="Cai X."/>
            <person name="Soberon X."/>
            <person name="Olson P.D."/>
            <person name="Laclette J.P."/>
            <person name="Brehm K."/>
            <person name="Berriman M."/>
            <person name="Garciarrubio A."/>
            <person name="Bobes R.J."/>
            <person name="Fragoso G."/>
            <person name="Sanchez-Flores A."/>
            <person name="Estrada K."/>
            <person name="Cevallos M.A."/>
            <person name="Morett E."/>
            <person name="Gonzalez V."/>
            <person name="Portillo T."/>
            <person name="Ochoa-Leyva A."/>
            <person name="Jose M.V."/>
            <person name="Sciutto E."/>
            <person name="Landa A."/>
            <person name="Jimenez L."/>
            <person name="Valdes V."/>
            <person name="Carrero J.C."/>
            <person name="Larralde C."/>
            <person name="Morales-Montor J."/>
            <person name="Limon-Lason J."/>
            <person name="Soberon X."/>
            <person name="Laclette J.P."/>
        </authorList>
    </citation>
    <scope>NUCLEOTIDE SEQUENCE [LARGE SCALE GENOMIC DNA]</scope>
</reference>
<accession>A0A068XZL5</accession>
<dbReference type="STRING" id="6211.A0A068XZL5"/>
<gene>
    <name evidence="1" type="ORF">EmuJ_000312300</name>
</gene>
<sequence>MQSSLLTCLRDSLLHQNAHQCFRTLQHPKLHLRDLLQPTHKEWYFVVLEHNLSVINRCLNEACGDVDETLARSLKQNDNLNGIAIDLVGTSSVKLRARVDLIPEELKAALNEKGDHLTYEEILRVLQVLQRVVDLNEAVNVRNESKIMPILLAADAHWENVEESNGEVVAKYLWQPSIPSHCEIQSVINEAAEATYFQHKCH</sequence>
<name>A0A068XZL5_ECHMU</name>
<protein>
    <submittedName>
        <fullName evidence="1">IQ motif containing GTPase activating protein</fullName>
    </submittedName>
</protein>
<dbReference type="EMBL" id="LN902730">
    <property type="protein sequence ID" value="CDS35556.1"/>
    <property type="molecule type" value="Genomic_DNA"/>
</dbReference>
<proteinExistence type="predicted"/>
<keyword evidence="2" id="KW-1185">Reference proteome</keyword>
<organism evidence="1 2">
    <name type="scientific">Echinococcus multilocularis</name>
    <name type="common">Fox tapeworm</name>
    <dbReference type="NCBI Taxonomy" id="6211"/>
    <lineage>
        <taxon>Eukaryota</taxon>
        <taxon>Metazoa</taxon>
        <taxon>Spiralia</taxon>
        <taxon>Lophotrochozoa</taxon>
        <taxon>Platyhelminthes</taxon>
        <taxon>Cestoda</taxon>
        <taxon>Eucestoda</taxon>
        <taxon>Cyclophyllidea</taxon>
        <taxon>Taeniidae</taxon>
        <taxon>Echinococcus</taxon>
    </lineage>
</organism>